<dbReference type="AlphaFoldDB" id="A0A8H2DWL3"/>
<proteinExistence type="predicted"/>
<dbReference type="EMBL" id="SOZJ01000005">
    <property type="protein sequence ID" value="TGJ66313.1"/>
    <property type="molecule type" value="Genomic_DNA"/>
</dbReference>
<gene>
    <name evidence="1" type="ORF">EYR41_007957</name>
</gene>
<dbReference type="Proteomes" id="UP000297595">
    <property type="component" value="Unassembled WGS sequence"/>
</dbReference>
<comment type="caution">
    <text evidence="1">The sequence shown here is derived from an EMBL/GenBank/DDBJ whole genome shotgun (WGS) entry which is preliminary data.</text>
</comment>
<sequence>MELSWEGMKQVEHVFQLHTGLVRQAAFGAQIRIRLHPPVTAKILFVDASHCRNSIFFFSEKNLCESLAVFWRTCLCWPTCNNMQQNAHF</sequence>
<name>A0A8H2DWL3_ORBOL</name>
<evidence type="ECO:0000313" key="2">
    <source>
        <dbReference type="Proteomes" id="UP000297595"/>
    </source>
</evidence>
<organism evidence="1 2">
    <name type="scientific">Orbilia oligospora</name>
    <name type="common">Nematode-trapping fungus</name>
    <name type="synonym">Arthrobotrys oligospora</name>
    <dbReference type="NCBI Taxonomy" id="2813651"/>
    <lineage>
        <taxon>Eukaryota</taxon>
        <taxon>Fungi</taxon>
        <taxon>Dikarya</taxon>
        <taxon>Ascomycota</taxon>
        <taxon>Pezizomycotina</taxon>
        <taxon>Orbiliomycetes</taxon>
        <taxon>Orbiliales</taxon>
        <taxon>Orbiliaceae</taxon>
        <taxon>Orbilia</taxon>
    </lineage>
</organism>
<accession>A0A8H2DWL3</accession>
<protein>
    <submittedName>
        <fullName evidence="1">Uncharacterized protein</fullName>
    </submittedName>
</protein>
<evidence type="ECO:0000313" key="1">
    <source>
        <dbReference type="EMBL" id="TGJ66313.1"/>
    </source>
</evidence>
<reference evidence="1 2" key="1">
    <citation type="submission" date="2019-03" db="EMBL/GenBank/DDBJ databases">
        <title>Nematode-trapping fungi genome.</title>
        <authorList>
            <person name="Vidal-Diez De Ulzurrun G."/>
        </authorList>
    </citation>
    <scope>NUCLEOTIDE SEQUENCE [LARGE SCALE GENOMIC DNA]</scope>
    <source>
        <strain evidence="1 2">TWF154</strain>
    </source>
</reference>